<gene>
    <name evidence="17" type="ORF">JQS30_10985</name>
</gene>
<dbReference type="GO" id="GO:0009231">
    <property type="term" value="P:riboflavin biosynthetic process"/>
    <property type="evidence" value="ECO:0007669"/>
    <property type="project" value="InterPro"/>
</dbReference>
<dbReference type="GO" id="GO:0003919">
    <property type="term" value="F:FMN adenylyltransferase activity"/>
    <property type="evidence" value="ECO:0007669"/>
    <property type="project" value="UniProtKB-UniRule"/>
</dbReference>
<dbReference type="SUPFAM" id="SSF82114">
    <property type="entry name" value="Riboflavin kinase-like"/>
    <property type="match status" value="1"/>
</dbReference>
<keyword evidence="18" id="KW-1185">Reference proteome</keyword>
<name>A0A895XER1_9ACTN</name>
<accession>A0A895XER1</accession>
<keyword evidence="9 15" id="KW-0418">Kinase</keyword>
<evidence type="ECO:0000256" key="2">
    <source>
        <dbReference type="ARBA" id="ARBA00004726"/>
    </source>
</evidence>
<keyword evidence="10 15" id="KW-0274">FAD</keyword>
<evidence type="ECO:0000256" key="13">
    <source>
        <dbReference type="ARBA" id="ARBA00047880"/>
    </source>
</evidence>
<evidence type="ECO:0000256" key="15">
    <source>
        <dbReference type="PIRNR" id="PIRNR004491"/>
    </source>
</evidence>
<comment type="pathway">
    <text evidence="3 15">Cofactor biosynthesis; FMN biosynthesis; FMN from riboflavin (ATP route): step 1/1.</text>
</comment>
<dbReference type="GO" id="GO:0008531">
    <property type="term" value="F:riboflavin kinase activity"/>
    <property type="evidence" value="ECO:0007669"/>
    <property type="project" value="UniProtKB-UniRule"/>
</dbReference>
<dbReference type="GO" id="GO:0009398">
    <property type="term" value="P:FMN biosynthetic process"/>
    <property type="evidence" value="ECO:0007669"/>
    <property type="project" value="UniProtKB-UniRule"/>
</dbReference>
<keyword evidence="6 15" id="KW-0808">Transferase</keyword>
<dbReference type="UniPathway" id="UPA00277">
    <property type="reaction ID" value="UER00407"/>
</dbReference>
<comment type="pathway">
    <text evidence="2 15">Cofactor biosynthesis; FAD biosynthesis; FAD from FMN: step 1/1.</text>
</comment>
<evidence type="ECO:0000256" key="10">
    <source>
        <dbReference type="ARBA" id="ARBA00022827"/>
    </source>
</evidence>
<dbReference type="InterPro" id="IPR015864">
    <property type="entry name" value="FAD_synthase"/>
</dbReference>
<dbReference type="InterPro" id="IPR023468">
    <property type="entry name" value="Riboflavin_kinase"/>
</dbReference>
<dbReference type="GO" id="GO:0005524">
    <property type="term" value="F:ATP binding"/>
    <property type="evidence" value="ECO:0007669"/>
    <property type="project" value="UniProtKB-UniRule"/>
</dbReference>
<evidence type="ECO:0000256" key="3">
    <source>
        <dbReference type="ARBA" id="ARBA00005201"/>
    </source>
</evidence>
<dbReference type="EMBL" id="CP070496">
    <property type="protein sequence ID" value="QSB04321.1"/>
    <property type="molecule type" value="Genomic_DNA"/>
</dbReference>
<proteinExistence type="inferred from homology"/>
<dbReference type="InterPro" id="IPR002606">
    <property type="entry name" value="Riboflavin_kinase_bac"/>
</dbReference>
<evidence type="ECO:0000256" key="4">
    <source>
        <dbReference type="ARBA" id="ARBA00022630"/>
    </source>
</evidence>
<sequence>MEIWRGIQATPTGWGRSVVTVGVFDGVHRGHAQLIGSAAKQARERGLKSVVVTFDPHPAQVVRPGSAPMRLSTLSRRCQLLAELGVDGVCVLPFTKEMSRQSPEEFVHTVLVERLHAAQVMVGENFRFGYKAAGNLDLLRNLGQQWGFSVVAATLEGNDEATFSSTYIRTCIAAGAVSAAAEALGREYDIEGIVVRGAGRGGSQLGFPTANLSYESDVAVVADGIYAGWLTRADGSRHAAAISVGTNPTFAGEKRTLEAYVLDFDEDLYGEQVSISFTERLRQMLKFDNVDELIWQIETDVAQTREVLKRQ</sequence>
<keyword evidence="7 15" id="KW-0548">Nucleotidyltransferase</keyword>
<organism evidence="17 18">
    <name type="scientific">Natronoglycomyces albus</name>
    <dbReference type="NCBI Taxonomy" id="2811108"/>
    <lineage>
        <taxon>Bacteria</taxon>
        <taxon>Bacillati</taxon>
        <taxon>Actinomycetota</taxon>
        <taxon>Actinomycetes</taxon>
        <taxon>Glycomycetales</taxon>
        <taxon>Glycomycetaceae</taxon>
        <taxon>Natronoglycomyces</taxon>
    </lineage>
</organism>
<dbReference type="NCBIfam" id="TIGR00083">
    <property type="entry name" value="ribF"/>
    <property type="match status" value="1"/>
</dbReference>
<dbReference type="AlphaFoldDB" id="A0A895XER1"/>
<keyword evidence="8 15" id="KW-0547">Nucleotide-binding</keyword>
<dbReference type="PANTHER" id="PTHR22749">
    <property type="entry name" value="RIBOFLAVIN KINASE/FMN ADENYLYLTRANSFERASE"/>
    <property type="match status" value="1"/>
</dbReference>
<comment type="similarity">
    <text evidence="15">Belongs to the ribF family.</text>
</comment>
<dbReference type="InterPro" id="IPR023465">
    <property type="entry name" value="Riboflavin_kinase_dom_sf"/>
</dbReference>
<dbReference type="PANTHER" id="PTHR22749:SF6">
    <property type="entry name" value="RIBOFLAVIN KINASE"/>
    <property type="match status" value="1"/>
</dbReference>
<dbReference type="GO" id="GO:0006747">
    <property type="term" value="P:FAD biosynthetic process"/>
    <property type="evidence" value="ECO:0007669"/>
    <property type="project" value="UniProtKB-UniRule"/>
</dbReference>
<evidence type="ECO:0000256" key="6">
    <source>
        <dbReference type="ARBA" id="ARBA00022679"/>
    </source>
</evidence>
<evidence type="ECO:0000256" key="14">
    <source>
        <dbReference type="ARBA" id="ARBA00049494"/>
    </source>
</evidence>
<dbReference type="Gene3D" id="3.40.50.620">
    <property type="entry name" value="HUPs"/>
    <property type="match status" value="1"/>
</dbReference>
<dbReference type="NCBIfam" id="NF004160">
    <property type="entry name" value="PRK05627.1-3"/>
    <property type="match status" value="1"/>
</dbReference>
<dbReference type="SMART" id="SM00904">
    <property type="entry name" value="Flavokinase"/>
    <property type="match status" value="1"/>
</dbReference>
<comment type="catalytic activity">
    <reaction evidence="14 15">
        <text>FMN + ATP + H(+) = FAD + diphosphate</text>
        <dbReference type="Rhea" id="RHEA:17237"/>
        <dbReference type="ChEBI" id="CHEBI:15378"/>
        <dbReference type="ChEBI" id="CHEBI:30616"/>
        <dbReference type="ChEBI" id="CHEBI:33019"/>
        <dbReference type="ChEBI" id="CHEBI:57692"/>
        <dbReference type="ChEBI" id="CHEBI:58210"/>
        <dbReference type="EC" id="2.7.7.2"/>
    </reaction>
</comment>
<dbReference type="EC" id="2.7.1.26" evidence="15"/>
<dbReference type="Proteomes" id="UP000662939">
    <property type="component" value="Chromosome"/>
</dbReference>
<dbReference type="SUPFAM" id="SSF52374">
    <property type="entry name" value="Nucleotidylyl transferase"/>
    <property type="match status" value="1"/>
</dbReference>
<dbReference type="RefSeq" id="WP_246497877.1">
    <property type="nucleotide sequence ID" value="NZ_CP070496.1"/>
</dbReference>
<dbReference type="PIRSF" id="PIRSF004491">
    <property type="entry name" value="FAD_Synth"/>
    <property type="match status" value="1"/>
</dbReference>
<evidence type="ECO:0000313" key="18">
    <source>
        <dbReference type="Proteomes" id="UP000662939"/>
    </source>
</evidence>
<evidence type="ECO:0000256" key="5">
    <source>
        <dbReference type="ARBA" id="ARBA00022643"/>
    </source>
</evidence>
<dbReference type="InterPro" id="IPR015865">
    <property type="entry name" value="Riboflavin_kinase_bac/euk"/>
</dbReference>
<keyword evidence="12" id="KW-0511">Multifunctional enzyme</keyword>
<feature type="domain" description="Riboflavin kinase" evidence="16">
    <location>
        <begin position="183"/>
        <end position="309"/>
    </location>
</feature>
<dbReference type="UniPathway" id="UPA00276">
    <property type="reaction ID" value="UER00406"/>
</dbReference>
<evidence type="ECO:0000256" key="12">
    <source>
        <dbReference type="ARBA" id="ARBA00023268"/>
    </source>
</evidence>
<dbReference type="InterPro" id="IPR014729">
    <property type="entry name" value="Rossmann-like_a/b/a_fold"/>
</dbReference>
<reference evidence="17" key="1">
    <citation type="submission" date="2021-02" db="EMBL/GenBank/DDBJ databases">
        <title>Natronoglycomyces albus gen. nov., sp. nov, a haloalkaliphilic actinobacterium from a soda solonchak soil.</title>
        <authorList>
            <person name="Sorokin D.Y."/>
            <person name="Khijniak T.V."/>
            <person name="Zakharycheva A.P."/>
            <person name="Boueva O.V."/>
            <person name="Ariskina E.V."/>
            <person name="Hahnke R.L."/>
            <person name="Bunk B."/>
            <person name="Sproer C."/>
            <person name="Schumann P."/>
            <person name="Evtushenko L.I."/>
            <person name="Kublanov I.V."/>
        </authorList>
    </citation>
    <scope>NUCLEOTIDE SEQUENCE</scope>
    <source>
        <strain evidence="17">DSM 106290</strain>
    </source>
</reference>
<comment type="catalytic activity">
    <reaction evidence="13 15">
        <text>riboflavin + ATP = FMN + ADP + H(+)</text>
        <dbReference type="Rhea" id="RHEA:14357"/>
        <dbReference type="ChEBI" id="CHEBI:15378"/>
        <dbReference type="ChEBI" id="CHEBI:30616"/>
        <dbReference type="ChEBI" id="CHEBI:57986"/>
        <dbReference type="ChEBI" id="CHEBI:58210"/>
        <dbReference type="ChEBI" id="CHEBI:456216"/>
        <dbReference type="EC" id="2.7.1.26"/>
    </reaction>
</comment>
<keyword evidence="5 15" id="KW-0288">FMN</keyword>
<evidence type="ECO:0000313" key="17">
    <source>
        <dbReference type="EMBL" id="QSB04321.1"/>
    </source>
</evidence>
<evidence type="ECO:0000256" key="1">
    <source>
        <dbReference type="ARBA" id="ARBA00002121"/>
    </source>
</evidence>
<evidence type="ECO:0000256" key="11">
    <source>
        <dbReference type="ARBA" id="ARBA00022840"/>
    </source>
</evidence>
<evidence type="ECO:0000256" key="7">
    <source>
        <dbReference type="ARBA" id="ARBA00022695"/>
    </source>
</evidence>
<dbReference type="InterPro" id="IPR004821">
    <property type="entry name" value="Cyt_trans-like"/>
</dbReference>
<comment type="function">
    <text evidence="1">Catalyzes the phosphorylation of riboflavin to FMN followed by the adenylation of FMN to FAD.</text>
</comment>
<keyword evidence="4 15" id="KW-0285">Flavoprotein</keyword>
<dbReference type="FunFam" id="2.40.30.30:FF:000003">
    <property type="entry name" value="Riboflavin biosynthesis protein"/>
    <property type="match status" value="1"/>
</dbReference>
<dbReference type="Gene3D" id="2.40.30.30">
    <property type="entry name" value="Riboflavin kinase-like"/>
    <property type="match status" value="1"/>
</dbReference>
<dbReference type="Pfam" id="PF01687">
    <property type="entry name" value="Flavokinase"/>
    <property type="match status" value="1"/>
</dbReference>
<dbReference type="EC" id="2.7.7.2" evidence="15"/>
<keyword evidence="11 15" id="KW-0067">ATP-binding</keyword>
<dbReference type="KEGG" id="nav:JQS30_10985"/>
<evidence type="ECO:0000259" key="16">
    <source>
        <dbReference type="SMART" id="SM00904"/>
    </source>
</evidence>
<protein>
    <recommendedName>
        <fullName evidence="15">Riboflavin biosynthesis protein</fullName>
    </recommendedName>
    <domain>
        <recommendedName>
            <fullName evidence="15">Riboflavin kinase</fullName>
            <ecNumber evidence="15">2.7.1.26</ecNumber>
        </recommendedName>
        <alternativeName>
            <fullName evidence="15">Flavokinase</fullName>
        </alternativeName>
    </domain>
    <domain>
        <recommendedName>
            <fullName evidence="15">FMN adenylyltransferase</fullName>
            <ecNumber evidence="15">2.7.7.2</ecNumber>
        </recommendedName>
        <alternativeName>
            <fullName evidence="15">FAD pyrophosphorylase</fullName>
        </alternativeName>
        <alternativeName>
            <fullName evidence="15">FAD synthase</fullName>
        </alternativeName>
    </domain>
</protein>
<evidence type="ECO:0000256" key="9">
    <source>
        <dbReference type="ARBA" id="ARBA00022777"/>
    </source>
</evidence>
<dbReference type="FunFam" id="3.40.50.620:FF:000021">
    <property type="entry name" value="Riboflavin biosynthesis protein"/>
    <property type="match status" value="1"/>
</dbReference>
<dbReference type="CDD" id="cd02064">
    <property type="entry name" value="FAD_synthetase_N"/>
    <property type="match status" value="1"/>
</dbReference>
<dbReference type="Pfam" id="PF06574">
    <property type="entry name" value="FAD_syn"/>
    <property type="match status" value="1"/>
</dbReference>
<evidence type="ECO:0000256" key="8">
    <source>
        <dbReference type="ARBA" id="ARBA00022741"/>
    </source>
</evidence>
<dbReference type="NCBIfam" id="TIGR00125">
    <property type="entry name" value="cyt_tran_rel"/>
    <property type="match status" value="1"/>
</dbReference>